<dbReference type="Proteomes" id="UP000824120">
    <property type="component" value="Chromosome 1"/>
</dbReference>
<sequence length="100" mass="11581">MRWFRINLACHRIYYKLLATLNPRCKVISARKTKIKIDPRLNIVQTNDKSSMMDPPWITKARGKASILSHEGKIIPILRDHHHGSSSSSTSIIQRENEFI</sequence>
<evidence type="ECO:0000313" key="2">
    <source>
        <dbReference type="EMBL" id="KAG5629802.1"/>
    </source>
</evidence>
<reference evidence="2 3" key="1">
    <citation type="submission" date="2020-09" db="EMBL/GenBank/DDBJ databases">
        <title>De no assembly of potato wild relative species, Solanum commersonii.</title>
        <authorList>
            <person name="Cho K."/>
        </authorList>
    </citation>
    <scope>NUCLEOTIDE SEQUENCE [LARGE SCALE GENOMIC DNA]</scope>
    <source>
        <strain evidence="2">LZ3.2</strain>
        <tissue evidence="2">Leaf</tissue>
    </source>
</reference>
<accession>A0A9J6AZU5</accession>
<keyword evidence="3" id="KW-1185">Reference proteome</keyword>
<organism evidence="2 3">
    <name type="scientific">Solanum commersonii</name>
    <name type="common">Commerson's wild potato</name>
    <name type="synonym">Commerson's nightshade</name>
    <dbReference type="NCBI Taxonomy" id="4109"/>
    <lineage>
        <taxon>Eukaryota</taxon>
        <taxon>Viridiplantae</taxon>
        <taxon>Streptophyta</taxon>
        <taxon>Embryophyta</taxon>
        <taxon>Tracheophyta</taxon>
        <taxon>Spermatophyta</taxon>
        <taxon>Magnoliopsida</taxon>
        <taxon>eudicotyledons</taxon>
        <taxon>Gunneridae</taxon>
        <taxon>Pentapetalae</taxon>
        <taxon>asterids</taxon>
        <taxon>lamiids</taxon>
        <taxon>Solanales</taxon>
        <taxon>Solanaceae</taxon>
        <taxon>Solanoideae</taxon>
        <taxon>Solaneae</taxon>
        <taxon>Solanum</taxon>
    </lineage>
</organism>
<evidence type="ECO:0000313" key="3">
    <source>
        <dbReference type="Proteomes" id="UP000824120"/>
    </source>
</evidence>
<comment type="caution">
    <text evidence="2">The sequence shown here is derived from an EMBL/GenBank/DDBJ whole genome shotgun (WGS) entry which is preliminary data.</text>
</comment>
<dbReference type="AlphaFoldDB" id="A0A9J6AZU5"/>
<gene>
    <name evidence="2" type="ORF">H5410_001519</name>
</gene>
<protein>
    <submittedName>
        <fullName evidence="2">Uncharacterized protein</fullName>
    </submittedName>
</protein>
<proteinExistence type="predicted"/>
<name>A0A9J6AZU5_SOLCO</name>
<dbReference type="EMBL" id="JACXVP010000001">
    <property type="protein sequence ID" value="KAG5629802.1"/>
    <property type="molecule type" value="Genomic_DNA"/>
</dbReference>
<feature type="region of interest" description="Disordered" evidence="1">
    <location>
        <begin position="80"/>
        <end position="100"/>
    </location>
</feature>
<evidence type="ECO:0000256" key="1">
    <source>
        <dbReference type="SAM" id="MobiDB-lite"/>
    </source>
</evidence>